<keyword evidence="3" id="KW-0677">Repeat</keyword>
<gene>
    <name evidence="5" type="ORF">LV83_01573</name>
</gene>
<dbReference type="InterPro" id="IPR001451">
    <property type="entry name" value="Hexapep"/>
</dbReference>
<dbReference type="InterPro" id="IPR018357">
    <property type="entry name" value="Hexapep_transf_CS"/>
</dbReference>
<dbReference type="Proteomes" id="UP000249610">
    <property type="component" value="Unassembled WGS sequence"/>
</dbReference>
<reference evidence="5 6" key="1">
    <citation type="submission" date="2018-06" db="EMBL/GenBank/DDBJ databases">
        <title>Genomic Encyclopedia of Archaeal and Bacterial Type Strains, Phase II (KMG-II): from individual species to whole genera.</title>
        <authorList>
            <person name="Goeker M."/>
        </authorList>
    </citation>
    <scope>NUCLEOTIDE SEQUENCE [LARGE SCALE GENOMIC DNA]</scope>
    <source>
        <strain evidence="5 6">DSM 23446</strain>
    </source>
</reference>
<dbReference type="GO" id="GO:0016746">
    <property type="term" value="F:acyltransferase activity"/>
    <property type="evidence" value="ECO:0007669"/>
    <property type="project" value="UniProtKB-KW"/>
</dbReference>
<dbReference type="Gene3D" id="2.160.10.10">
    <property type="entry name" value="Hexapeptide repeat proteins"/>
    <property type="match status" value="1"/>
</dbReference>
<keyword evidence="6" id="KW-1185">Reference proteome</keyword>
<accession>A0A327PGN5</accession>
<dbReference type="SUPFAM" id="SSF51161">
    <property type="entry name" value="Trimeric LpxA-like enzymes"/>
    <property type="match status" value="1"/>
</dbReference>
<evidence type="ECO:0000313" key="5">
    <source>
        <dbReference type="EMBL" id="RAI91388.1"/>
    </source>
</evidence>
<proteinExistence type="inferred from homology"/>
<dbReference type="OrthoDB" id="9812571at2"/>
<dbReference type="EMBL" id="QLLK01000004">
    <property type="protein sequence ID" value="RAI91388.1"/>
    <property type="molecule type" value="Genomic_DNA"/>
</dbReference>
<evidence type="ECO:0000256" key="4">
    <source>
        <dbReference type="ARBA" id="ARBA00023315"/>
    </source>
</evidence>
<dbReference type="PANTHER" id="PTHR43300">
    <property type="entry name" value="ACETYLTRANSFERASE"/>
    <property type="match status" value="1"/>
</dbReference>
<evidence type="ECO:0000256" key="2">
    <source>
        <dbReference type="ARBA" id="ARBA00022679"/>
    </source>
</evidence>
<evidence type="ECO:0000313" key="6">
    <source>
        <dbReference type="Proteomes" id="UP000249610"/>
    </source>
</evidence>
<dbReference type="RefSeq" id="WP_111610983.1">
    <property type="nucleotide sequence ID" value="NZ_QLLK01000004.1"/>
</dbReference>
<dbReference type="InterPro" id="IPR050179">
    <property type="entry name" value="Trans_hexapeptide_repeat"/>
</dbReference>
<protein>
    <submittedName>
        <fullName evidence="5">Sugar O-acyltransferase (Sialic acid O-acetyltransferase NeuD family)</fullName>
    </submittedName>
</protein>
<organism evidence="5 6">
    <name type="scientific">Algoriphagus yeomjeoni</name>
    <dbReference type="NCBI Taxonomy" id="291403"/>
    <lineage>
        <taxon>Bacteria</taxon>
        <taxon>Pseudomonadati</taxon>
        <taxon>Bacteroidota</taxon>
        <taxon>Cytophagia</taxon>
        <taxon>Cytophagales</taxon>
        <taxon>Cyclobacteriaceae</taxon>
        <taxon>Algoriphagus</taxon>
    </lineage>
</organism>
<keyword evidence="4 5" id="KW-0012">Acyltransferase</keyword>
<dbReference type="PROSITE" id="PS00101">
    <property type="entry name" value="HEXAPEP_TRANSFERASES"/>
    <property type="match status" value="1"/>
</dbReference>
<evidence type="ECO:0000256" key="3">
    <source>
        <dbReference type="ARBA" id="ARBA00022737"/>
    </source>
</evidence>
<sequence>MSKISFVGISRDSAAIFLDLISEINLQNEFVFYPNKDFGIEPFMPMKIYSIEIKEAGSCPPEEDELFFGATGPENKLAIFEDFLNSYGISESRYTQVIHPSAYIAPSNLISTGVLVEPGVIISAQSKIEFGVSLKRGCRIGHHNSIGRYTDINPGVILSGMINIGEGCLIGSGAVIKDNISIGANTTIGVGSVVTKDIPANCIAFGNPCKVVRQK</sequence>
<dbReference type="Pfam" id="PF00132">
    <property type="entry name" value="Hexapep"/>
    <property type="match status" value="1"/>
</dbReference>
<comment type="similarity">
    <text evidence="1">Belongs to the transferase hexapeptide repeat family.</text>
</comment>
<keyword evidence="2 5" id="KW-0808">Transferase</keyword>
<dbReference type="AlphaFoldDB" id="A0A327PGN5"/>
<dbReference type="InterPro" id="IPR011004">
    <property type="entry name" value="Trimer_LpxA-like_sf"/>
</dbReference>
<dbReference type="PANTHER" id="PTHR43300:SF7">
    <property type="entry name" value="UDP-N-ACETYLBACILLOSAMINE N-ACETYLTRANSFERASE"/>
    <property type="match status" value="1"/>
</dbReference>
<evidence type="ECO:0000256" key="1">
    <source>
        <dbReference type="ARBA" id="ARBA00007274"/>
    </source>
</evidence>
<name>A0A327PGN5_9BACT</name>
<comment type="caution">
    <text evidence="5">The sequence shown here is derived from an EMBL/GenBank/DDBJ whole genome shotgun (WGS) entry which is preliminary data.</text>
</comment>